<evidence type="ECO:0000256" key="3">
    <source>
        <dbReference type="ARBA" id="ARBA00022448"/>
    </source>
</evidence>
<dbReference type="PROSITE" id="PS50983">
    <property type="entry name" value="FE_B12_PBP"/>
    <property type="match status" value="1"/>
</dbReference>
<dbReference type="PANTHER" id="PTHR30532">
    <property type="entry name" value="IRON III DICITRATE-BINDING PERIPLASMIC PROTEIN"/>
    <property type="match status" value="1"/>
</dbReference>
<feature type="chain" id="PRO_5047457005" evidence="6">
    <location>
        <begin position="31"/>
        <end position="340"/>
    </location>
</feature>
<comment type="caution">
    <text evidence="8">The sequence shown here is derived from an EMBL/GenBank/DDBJ whole genome shotgun (WGS) entry which is preliminary data.</text>
</comment>
<dbReference type="CDD" id="cd01146">
    <property type="entry name" value="FhuD"/>
    <property type="match status" value="1"/>
</dbReference>
<dbReference type="SUPFAM" id="SSF53807">
    <property type="entry name" value="Helical backbone' metal receptor"/>
    <property type="match status" value="1"/>
</dbReference>
<proteinExistence type="inferred from homology"/>
<dbReference type="PROSITE" id="PS51257">
    <property type="entry name" value="PROKAR_LIPOPROTEIN"/>
    <property type="match status" value="1"/>
</dbReference>
<evidence type="ECO:0000256" key="6">
    <source>
        <dbReference type="SAM" id="SignalP"/>
    </source>
</evidence>
<protein>
    <submittedName>
        <fullName evidence="8">Iron-siderophore ABC transporter substrate-binding protein</fullName>
    </submittedName>
</protein>
<evidence type="ECO:0000256" key="2">
    <source>
        <dbReference type="ARBA" id="ARBA00008814"/>
    </source>
</evidence>
<evidence type="ECO:0000259" key="7">
    <source>
        <dbReference type="PROSITE" id="PS50983"/>
    </source>
</evidence>
<evidence type="ECO:0000256" key="4">
    <source>
        <dbReference type="ARBA" id="ARBA00022729"/>
    </source>
</evidence>
<reference evidence="8 9" key="1">
    <citation type="submission" date="2024-03" db="EMBL/GenBank/DDBJ databases">
        <title>Draft genome sequence of Pseudonocardia carboxydivorans JCM 14827.</title>
        <authorList>
            <person name="Duangmal K."/>
        </authorList>
    </citation>
    <scope>NUCLEOTIDE SEQUENCE [LARGE SCALE GENOMIC DNA]</scope>
    <source>
        <strain evidence="8 9">JCM 14827</strain>
    </source>
</reference>
<name>A0ABU9AF10_PSEA5</name>
<dbReference type="InterPro" id="IPR002491">
    <property type="entry name" value="ABC_transptr_periplasmic_BD"/>
</dbReference>
<evidence type="ECO:0000313" key="9">
    <source>
        <dbReference type="Proteomes" id="UP001367513"/>
    </source>
</evidence>
<feature type="signal peptide" evidence="6">
    <location>
        <begin position="1"/>
        <end position="30"/>
    </location>
</feature>
<feature type="region of interest" description="Disordered" evidence="5">
    <location>
        <begin position="34"/>
        <end position="58"/>
    </location>
</feature>
<keyword evidence="9" id="KW-1185">Reference proteome</keyword>
<dbReference type="Gene3D" id="3.40.50.1980">
    <property type="entry name" value="Nitrogenase molybdenum iron protein domain"/>
    <property type="match status" value="2"/>
</dbReference>
<accession>A0ABU9AF10</accession>
<gene>
    <name evidence="8" type="ORF">WG925_14765</name>
</gene>
<dbReference type="InterPro" id="IPR051313">
    <property type="entry name" value="Bact_iron-sidero_bind"/>
</dbReference>
<keyword evidence="3" id="KW-0813">Transport</keyword>
<evidence type="ECO:0000256" key="5">
    <source>
        <dbReference type="SAM" id="MobiDB-lite"/>
    </source>
</evidence>
<keyword evidence="4 6" id="KW-0732">Signal</keyword>
<organism evidence="8 9">
    <name type="scientific">Pseudonocardia alni subsp. carboxydivorans</name>
    <dbReference type="NCBI Taxonomy" id="415010"/>
    <lineage>
        <taxon>Bacteria</taxon>
        <taxon>Bacillati</taxon>
        <taxon>Actinomycetota</taxon>
        <taxon>Actinomycetes</taxon>
        <taxon>Pseudonocardiales</taxon>
        <taxon>Pseudonocardiaceae</taxon>
        <taxon>Pseudonocardia</taxon>
    </lineage>
</organism>
<comment type="subcellular location">
    <subcellularLocation>
        <location evidence="1">Cell envelope</location>
    </subcellularLocation>
</comment>
<evidence type="ECO:0000256" key="1">
    <source>
        <dbReference type="ARBA" id="ARBA00004196"/>
    </source>
</evidence>
<sequence>MRLTFPARAVVRVPVAALCLVLLAGCGAGATETPVPAGGDGPAPTALPAGQGSPEPDGVFPRTVTHEMGTTTIPAEPRRIVVISTGQLDGLLSLGVVPVGSTRAEAATMVPAYLTAAFPQHRAALAAMADVGLRTDPAIEAVAAARPDLILANVAGAADFHPRLSAIAPTVMTRGNGVNWRTDLLLVGSALGRAGAAQALVDDLAGRARAVGARAGSVEVSLLRIQPSRVRVFGVGSFPGSLLADAGIARPQSQRFAATSRDLSTEELGLADGGRIVYGVQGAAPGAPLPALLTEGVGASLGAVRNRRITAVDDDTWFLNAGPQAARVVLDDLAAALGTG</sequence>
<evidence type="ECO:0000313" key="8">
    <source>
        <dbReference type="EMBL" id="MEK6465005.1"/>
    </source>
</evidence>
<dbReference type="PANTHER" id="PTHR30532:SF25">
    <property type="entry name" value="IRON(III) DICITRATE-BINDING PERIPLASMIC PROTEIN"/>
    <property type="match status" value="1"/>
</dbReference>
<dbReference type="Proteomes" id="UP001367513">
    <property type="component" value="Unassembled WGS sequence"/>
</dbReference>
<dbReference type="EMBL" id="JBBPIX010000007">
    <property type="protein sequence ID" value="MEK6465005.1"/>
    <property type="molecule type" value="Genomic_DNA"/>
</dbReference>
<feature type="domain" description="Fe/B12 periplasmic-binding" evidence="7">
    <location>
        <begin position="79"/>
        <end position="340"/>
    </location>
</feature>
<dbReference type="RefSeq" id="WP_346106705.1">
    <property type="nucleotide sequence ID" value="NZ_BAAAOD010000068.1"/>
</dbReference>
<dbReference type="Pfam" id="PF01497">
    <property type="entry name" value="Peripla_BP_2"/>
    <property type="match status" value="1"/>
</dbReference>
<comment type="similarity">
    <text evidence="2">Belongs to the bacterial solute-binding protein 8 family.</text>
</comment>